<accession>A0A8S5N2G3</accession>
<protein>
    <submittedName>
        <fullName evidence="1">Uncharacterized protein</fullName>
    </submittedName>
</protein>
<organism evidence="1">
    <name type="scientific">Podoviridae sp. cttxo15</name>
    <dbReference type="NCBI Taxonomy" id="2826584"/>
    <lineage>
        <taxon>Viruses</taxon>
        <taxon>Duplodnaviria</taxon>
        <taxon>Heunggongvirae</taxon>
        <taxon>Uroviricota</taxon>
        <taxon>Caudoviricetes</taxon>
    </lineage>
</organism>
<reference evidence="1" key="1">
    <citation type="journal article" date="2021" name="Proc. Natl. Acad. Sci. U.S.A.">
        <title>A Catalog of Tens of Thousands of Viruses from Human Metagenomes Reveals Hidden Associations with Chronic Diseases.</title>
        <authorList>
            <person name="Tisza M.J."/>
            <person name="Buck C.B."/>
        </authorList>
    </citation>
    <scope>NUCLEOTIDE SEQUENCE</scope>
    <source>
        <strain evidence="1">Cttxo15</strain>
    </source>
</reference>
<proteinExistence type="predicted"/>
<name>A0A8S5N2G3_9CAUD</name>
<sequence>MTQLTVGDQKAIRLIARLEWARFEYLGIIQEVSFGSNSAGGLDFSIKI</sequence>
<dbReference type="EMBL" id="BK015041">
    <property type="protein sequence ID" value="DAD88543.1"/>
    <property type="molecule type" value="Genomic_DNA"/>
</dbReference>
<evidence type="ECO:0000313" key="1">
    <source>
        <dbReference type="EMBL" id="DAD88543.1"/>
    </source>
</evidence>